<dbReference type="SUPFAM" id="SSF52218">
    <property type="entry name" value="Flavoproteins"/>
    <property type="match status" value="1"/>
</dbReference>
<evidence type="ECO:0000256" key="18">
    <source>
        <dbReference type="ARBA" id="ARBA00023136"/>
    </source>
</evidence>
<evidence type="ECO:0000256" key="8">
    <source>
        <dbReference type="ARBA" id="ARBA00022787"/>
    </source>
</evidence>
<dbReference type="SUPFAM" id="SSF63380">
    <property type="entry name" value="Riboflavin synthase domain-like"/>
    <property type="match status" value="1"/>
</dbReference>
<keyword evidence="8" id="KW-1000">Mitochondrion outer membrane</keyword>
<keyword evidence="4" id="KW-0444">Lipid biosynthesis</keyword>
<dbReference type="EC" id="1.6.2.4" evidence="22"/>
<dbReference type="Proteomes" id="UP000443090">
    <property type="component" value="Unassembled WGS sequence"/>
</dbReference>
<dbReference type="InterPro" id="IPR001433">
    <property type="entry name" value="OxRdtase_FAD/NAD-bd"/>
</dbReference>
<evidence type="ECO:0000256" key="13">
    <source>
        <dbReference type="ARBA" id="ARBA00022989"/>
    </source>
</evidence>
<keyword evidence="6" id="KW-0288">FMN</keyword>
<comment type="function">
    <text evidence="22">This enzyme is required for electron transfer from NADP to cytochrome P450.</text>
</comment>
<keyword evidence="12" id="KW-0752">Steroid biosynthesis</keyword>
<evidence type="ECO:0000256" key="17">
    <source>
        <dbReference type="ARBA" id="ARBA00023128"/>
    </source>
</evidence>
<evidence type="ECO:0000256" key="2">
    <source>
        <dbReference type="ARBA" id="ARBA00001974"/>
    </source>
</evidence>
<evidence type="ECO:0000256" key="5">
    <source>
        <dbReference type="ARBA" id="ARBA00022630"/>
    </source>
</evidence>
<comment type="subcellular location">
    <subcellularLocation>
        <location evidence="22">Endoplasmic reticulum membrane</location>
    </subcellularLocation>
</comment>
<evidence type="ECO:0000259" key="24">
    <source>
        <dbReference type="PROSITE" id="PS50902"/>
    </source>
</evidence>
<accession>A0A8H8S3T8</accession>
<dbReference type="Pfam" id="PF00258">
    <property type="entry name" value="Flavodoxin_1"/>
    <property type="match status" value="1"/>
</dbReference>
<evidence type="ECO:0000313" key="27">
    <source>
        <dbReference type="Proteomes" id="UP000443090"/>
    </source>
</evidence>
<dbReference type="EMBL" id="QGMI01000089">
    <property type="protein sequence ID" value="TVY47501.1"/>
    <property type="molecule type" value="Genomic_DNA"/>
</dbReference>
<dbReference type="FunFam" id="3.40.50.360:FF:000024">
    <property type="entry name" value="NADPH--cytochrome P450 reductase"/>
    <property type="match status" value="1"/>
</dbReference>
<dbReference type="GO" id="GO:0050660">
    <property type="term" value="F:flavin adenine dinucleotide binding"/>
    <property type="evidence" value="ECO:0007669"/>
    <property type="project" value="TreeGrafter"/>
</dbReference>
<dbReference type="PRINTS" id="PR00369">
    <property type="entry name" value="FLAVODOXIN"/>
</dbReference>
<comment type="cofactor">
    <cofactor evidence="2">
        <name>FAD</name>
        <dbReference type="ChEBI" id="CHEBI:57692"/>
    </cofactor>
</comment>
<dbReference type="PROSITE" id="PS50902">
    <property type="entry name" value="FLAVODOXIN_LIKE"/>
    <property type="match status" value="1"/>
</dbReference>
<keyword evidence="27" id="KW-1185">Reference proteome</keyword>
<evidence type="ECO:0000256" key="21">
    <source>
        <dbReference type="ARBA" id="ARBA00049342"/>
    </source>
</evidence>
<keyword evidence="18 22" id="KW-0472">Membrane</keyword>
<dbReference type="Gene3D" id="2.40.30.10">
    <property type="entry name" value="Translation factors"/>
    <property type="match status" value="2"/>
</dbReference>
<evidence type="ECO:0000256" key="22">
    <source>
        <dbReference type="PIRNR" id="PIRNR000208"/>
    </source>
</evidence>
<keyword evidence="19" id="KW-1207">Sterol metabolism</keyword>
<evidence type="ECO:0000256" key="23">
    <source>
        <dbReference type="SAM" id="SignalP"/>
    </source>
</evidence>
<dbReference type="InterPro" id="IPR023173">
    <property type="entry name" value="NADPH_Cyt_P450_Rdtase_alpha"/>
</dbReference>
<evidence type="ECO:0000256" key="16">
    <source>
        <dbReference type="ARBA" id="ARBA00023098"/>
    </source>
</evidence>
<dbReference type="InterPro" id="IPR039261">
    <property type="entry name" value="FNR_nucleotide-bd"/>
</dbReference>
<dbReference type="PROSITE" id="PS51384">
    <property type="entry name" value="FAD_FR"/>
    <property type="match status" value="1"/>
</dbReference>
<keyword evidence="11 22" id="KW-0521">NADP</keyword>
<dbReference type="PRINTS" id="PR00371">
    <property type="entry name" value="FPNCR"/>
</dbReference>
<dbReference type="SUPFAM" id="SSF52343">
    <property type="entry name" value="Ferredoxin reductase-like, C-terminal NADP-linked domain"/>
    <property type="match status" value="1"/>
</dbReference>
<sequence>MNSSSITTIVAVALATLLYLLREKIWASTKVAATPFGSRRKLEDGDTRDVAKKMANSGKNCMVFFGSQSGGAEDIAARLAKEGHSRFGLETMVGSLEDYDYDTLNDFPSSAVAIFVIATFGEGEPPDSAQDFFNFITDENISFSNGSSSLSNLNFVSFGLGNSTYEHFNAASEIVNKSLDRLGGHRIGVAGRGDDGEKTTEEDFLDWKESMWAALSRKMGLKEREAFYEPVFAITERSDLSTADNKVYLGEPNQLALDGATKGPFNSHNPFVGPVVASRNLFKDKTRDCVHLEIDLVGSRLTYETGDHVSIFPVNSDVEVDRFLNVFGLFEKRDTVIDIKSLERTARVSFPVPTTYDTVARYNLEICAPVSRQLMQQLATFAPTAQASAELVRFGTDKDYFYQRITEPQLNLAQTLQLCGGHGVWSGIPFSILVEGLVSLQPRLYSISSSPLVSKDRLTITAKVESIIPSGNGNAFRGVASNYLLDVQQSHHKVRKSDTPTTAYAIHGPRHRYDGICIPLCIRSSTFRLPSNAAVPVIMVGPGTGVAPFRAFVQERAAQLKAGQVVGATILFYGCREKSKDLIYEEDWKEFQKVLGDKFKMVTAISRGVGGKKVYVQDEIRENTQEINDLLLKGAHFYVCGGVAMAKDVNTLLERIISDRRAVSAGQGVAVVKKMRASKQYQEDAWS</sequence>
<evidence type="ECO:0000256" key="15">
    <source>
        <dbReference type="ARBA" id="ARBA00023011"/>
    </source>
</evidence>
<comment type="catalytic activity">
    <reaction evidence="21 22">
        <text>2 oxidized [cytochrome P450] + NADPH = 2 reduced [cytochrome P450] + NADP(+) + H(+)</text>
        <dbReference type="Rhea" id="RHEA:24040"/>
        <dbReference type="Rhea" id="RHEA-COMP:14627"/>
        <dbReference type="Rhea" id="RHEA-COMP:14628"/>
        <dbReference type="ChEBI" id="CHEBI:15378"/>
        <dbReference type="ChEBI" id="CHEBI:55376"/>
        <dbReference type="ChEBI" id="CHEBI:57783"/>
        <dbReference type="ChEBI" id="CHEBI:58349"/>
        <dbReference type="ChEBI" id="CHEBI:60344"/>
        <dbReference type="EC" id="1.6.2.4"/>
    </reaction>
</comment>
<keyword evidence="15" id="KW-0756">Sterol biosynthesis</keyword>
<dbReference type="InterPro" id="IPR003097">
    <property type="entry name" value="CysJ-like_FAD-binding"/>
</dbReference>
<dbReference type="InterPro" id="IPR023208">
    <property type="entry name" value="P450R"/>
</dbReference>
<dbReference type="InterPro" id="IPR017938">
    <property type="entry name" value="Riboflavin_synthase-like_b-brl"/>
</dbReference>
<dbReference type="GO" id="GO:0005829">
    <property type="term" value="C:cytosol"/>
    <property type="evidence" value="ECO:0007669"/>
    <property type="project" value="TreeGrafter"/>
</dbReference>
<dbReference type="Pfam" id="PF00175">
    <property type="entry name" value="NAD_binding_1"/>
    <property type="match status" value="1"/>
</dbReference>
<dbReference type="InterPro" id="IPR001094">
    <property type="entry name" value="Flavdoxin-like"/>
</dbReference>
<comment type="caution">
    <text evidence="26">The sequence shown here is derived from an EMBL/GenBank/DDBJ whole genome shotgun (WGS) entry which is preliminary data.</text>
</comment>
<dbReference type="Gene3D" id="3.40.50.360">
    <property type="match status" value="1"/>
</dbReference>
<evidence type="ECO:0000256" key="19">
    <source>
        <dbReference type="ARBA" id="ARBA00023166"/>
    </source>
</evidence>
<evidence type="ECO:0000256" key="10">
    <source>
        <dbReference type="ARBA" id="ARBA00022827"/>
    </source>
</evidence>
<keyword evidence="3" id="KW-1003">Cell membrane</keyword>
<evidence type="ECO:0000256" key="1">
    <source>
        <dbReference type="ARBA" id="ARBA00001917"/>
    </source>
</evidence>
<dbReference type="InterPro" id="IPR008254">
    <property type="entry name" value="Flavodoxin/NO_synth"/>
</dbReference>
<keyword evidence="13" id="KW-1133">Transmembrane helix</keyword>
<organism evidence="26 27">
    <name type="scientific">Lachnellula occidentalis</name>
    <dbReference type="NCBI Taxonomy" id="215460"/>
    <lineage>
        <taxon>Eukaryota</taxon>
        <taxon>Fungi</taxon>
        <taxon>Dikarya</taxon>
        <taxon>Ascomycota</taxon>
        <taxon>Pezizomycotina</taxon>
        <taxon>Leotiomycetes</taxon>
        <taxon>Helotiales</taxon>
        <taxon>Lachnaceae</taxon>
        <taxon>Lachnellula</taxon>
    </lineage>
</organism>
<dbReference type="GO" id="GO:0003958">
    <property type="term" value="F:NADPH-hemoprotein reductase activity"/>
    <property type="evidence" value="ECO:0007669"/>
    <property type="project" value="UniProtKB-EC"/>
</dbReference>
<dbReference type="Pfam" id="PF00667">
    <property type="entry name" value="FAD_binding_1"/>
    <property type="match status" value="1"/>
</dbReference>
<keyword evidence="7" id="KW-0812">Transmembrane</keyword>
<feature type="signal peptide" evidence="23">
    <location>
        <begin position="1"/>
        <end position="27"/>
    </location>
</feature>
<keyword evidence="20" id="KW-0753">Steroid metabolism</keyword>
<dbReference type="Gene3D" id="3.40.50.80">
    <property type="entry name" value="Nucleotide-binding domain of ferredoxin-NADP reductase (FNR) module"/>
    <property type="match status" value="1"/>
</dbReference>
<keyword evidence="23" id="KW-0732">Signal</keyword>
<dbReference type="PANTHER" id="PTHR19384:SF17">
    <property type="entry name" value="NADPH--CYTOCHROME P450 REDUCTASE"/>
    <property type="match status" value="1"/>
</dbReference>
<dbReference type="GO" id="GO:0010181">
    <property type="term" value="F:FMN binding"/>
    <property type="evidence" value="ECO:0007669"/>
    <property type="project" value="InterPro"/>
</dbReference>
<dbReference type="Gene3D" id="1.20.990.10">
    <property type="entry name" value="NADPH-cytochrome p450 Reductase, Chain A, domain 3"/>
    <property type="match status" value="1"/>
</dbReference>
<evidence type="ECO:0000256" key="6">
    <source>
        <dbReference type="ARBA" id="ARBA00022643"/>
    </source>
</evidence>
<feature type="domain" description="Flavodoxin-like" evidence="24">
    <location>
        <begin position="61"/>
        <end position="212"/>
    </location>
</feature>
<gene>
    <name evidence="26" type="primary">cprA_0</name>
    <name evidence="26" type="ORF">LOCC1_G002243</name>
</gene>
<evidence type="ECO:0000256" key="14">
    <source>
        <dbReference type="ARBA" id="ARBA00023002"/>
    </source>
</evidence>
<dbReference type="PANTHER" id="PTHR19384">
    <property type="entry name" value="NITRIC OXIDE SYNTHASE-RELATED"/>
    <property type="match status" value="1"/>
</dbReference>
<keyword evidence="10" id="KW-0274">FAD</keyword>
<feature type="domain" description="FAD-binding FR-type" evidence="25">
    <location>
        <begin position="268"/>
        <end position="507"/>
    </location>
</feature>
<reference evidence="26 27" key="1">
    <citation type="submission" date="2018-05" db="EMBL/GenBank/DDBJ databases">
        <title>Genome sequencing and assembly of the regulated plant pathogen Lachnellula willkommii and related sister species for the development of diagnostic species identification markers.</title>
        <authorList>
            <person name="Giroux E."/>
            <person name="Bilodeau G."/>
        </authorList>
    </citation>
    <scope>NUCLEOTIDE SEQUENCE [LARGE SCALE GENOMIC DNA]</scope>
    <source>
        <strain evidence="26 27">CBS 160.35</strain>
    </source>
</reference>
<dbReference type="InterPro" id="IPR029039">
    <property type="entry name" value="Flavoprotein-like_sf"/>
</dbReference>
<protein>
    <recommendedName>
        <fullName evidence="22">NADPH--cytochrome P450 reductase</fullName>
        <ecNumber evidence="22">1.6.2.4</ecNumber>
    </recommendedName>
</protein>
<feature type="chain" id="PRO_5034219342" description="NADPH--cytochrome P450 reductase" evidence="23">
    <location>
        <begin position="28"/>
        <end position="687"/>
    </location>
</feature>
<keyword evidence="5" id="KW-0285">Flavoprotein</keyword>
<dbReference type="PIRSF" id="PIRSF000208">
    <property type="entry name" value="P450R"/>
    <property type="match status" value="1"/>
</dbReference>
<evidence type="ECO:0000256" key="11">
    <source>
        <dbReference type="ARBA" id="ARBA00022857"/>
    </source>
</evidence>
<comment type="similarity">
    <text evidence="22">In the C-terminal section; belongs to the flavoprotein pyridine nucleotide cytochrome reductase family.</text>
</comment>
<dbReference type="GO" id="GO:0005789">
    <property type="term" value="C:endoplasmic reticulum membrane"/>
    <property type="evidence" value="ECO:0007669"/>
    <property type="project" value="UniProtKB-SubCell"/>
</dbReference>
<dbReference type="FunFam" id="1.20.990.10:FF:000009">
    <property type="entry name" value="NADPH--cytochrome P450 reductase"/>
    <property type="match status" value="1"/>
</dbReference>
<evidence type="ECO:0000313" key="26">
    <source>
        <dbReference type="EMBL" id="TVY47501.1"/>
    </source>
</evidence>
<evidence type="ECO:0000256" key="3">
    <source>
        <dbReference type="ARBA" id="ARBA00022475"/>
    </source>
</evidence>
<proteinExistence type="inferred from homology"/>
<keyword evidence="17" id="KW-0496">Mitochondrion</keyword>
<dbReference type="GO" id="GO:0016126">
    <property type="term" value="P:sterol biosynthetic process"/>
    <property type="evidence" value="ECO:0007669"/>
    <property type="project" value="UniProtKB-KW"/>
</dbReference>
<dbReference type="AlphaFoldDB" id="A0A8H8S3T8"/>
<dbReference type="InterPro" id="IPR001709">
    <property type="entry name" value="Flavoprot_Pyr_Nucl_cyt_Rdtase"/>
</dbReference>
<evidence type="ECO:0000256" key="4">
    <source>
        <dbReference type="ARBA" id="ARBA00022516"/>
    </source>
</evidence>
<name>A0A8H8S3T8_9HELO</name>
<evidence type="ECO:0000256" key="20">
    <source>
        <dbReference type="ARBA" id="ARBA00023221"/>
    </source>
</evidence>
<dbReference type="InterPro" id="IPR017927">
    <property type="entry name" value="FAD-bd_FR_type"/>
</dbReference>
<dbReference type="FunFam" id="3.40.50.80:FF:000001">
    <property type="entry name" value="NADPH--cytochrome P450 reductase 1"/>
    <property type="match status" value="1"/>
</dbReference>
<keyword evidence="9 22" id="KW-0256">Endoplasmic reticulum</keyword>
<evidence type="ECO:0000256" key="12">
    <source>
        <dbReference type="ARBA" id="ARBA00022955"/>
    </source>
</evidence>
<evidence type="ECO:0000256" key="7">
    <source>
        <dbReference type="ARBA" id="ARBA00022692"/>
    </source>
</evidence>
<dbReference type="OrthoDB" id="1470350at2759"/>
<comment type="cofactor">
    <cofactor evidence="1">
        <name>FMN</name>
        <dbReference type="ChEBI" id="CHEBI:58210"/>
    </cofactor>
</comment>
<keyword evidence="14 22" id="KW-0560">Oxidoreductase</keyword>
<keyword evidence="16" id="KW-0443">Lipid metabolism</keyword>
<evidence type="ECO:0000256" key="9">
    <source>
        <dbReference type="ARBA" id="ARBA00022824"/>
    </source>
</evidence>
<evidence type="ECO:0000259" key="25">
    <source>
        <dbReference type="PROSITE" id="PS51384"/>
    </source>
</evidence>